<dbReference type="SUPFAM" id="SSF74788">
    <property type="entry name" value="Cullin repeat-like"/>
    <property type="match status" value="1"/>
</dbReference>
<keyword evidence="2" id="KW-1017">Isopeptide bond</keyword>
<dbReference type="Gene3D" id="3.30.230.130">
    <property type="entry name" value="Cullin, Chain C, Domain 2"/>
    <property type="match status" value="1"/>
</dbReference>
<dbReference type="AlphaFoldDB" id="A0A819CLX3"/>
<organism evidence="8 9">
    <name type="scientific">Adineta steineri</name>
    <dbReference type="NCBI Taxonomy" id="433720"/>
    <lineage>
        <taxon>Eukaryota</taxon>
        <taxon>Metazoa</taxon>
        <taxon>Spiralia</taxon>
        <taxon>Gnathifera</taxon>
        <taxon>Rotifera</taxon>
        <taxon>Eurotatoria</taxon>
        <taxon>Bdelloidea</taxon>
        <taxon>Adinetida</taxon>
        <taxon>Adinetidae</taxon>
        <taxon>Adineta</taxon>
    </lineage>
</organism>
<evidence type="ECO:0000256" key="6">
    <source>
        <dbReference type="RuleBase" id="RU003829"/>
    </source>
</evidence>
<dbReference type="InterPro" id="IPR059120">
    <property type="entry name" value="Cullin-like_AB"/>
</dbReference>
<accession>A0A819CLX3</accession>
<dbReference type="FunFam" id="1.20.1310.10:FF:000019">
    <property type="entry name" value="Cullin 1"/>
    <property type="match status" value="1"/>
</dbReference>
<dbReference type="Proteomes" id="UP000663881">
    <property type="component" value="Unassembled WGS sequence"/>
</dbReference>
<dbReference type="PROSITE" id="PS50069">
    <property type="entry name" value="CULLIN_2"/>
    <property type="match status" value="1"/>
</dbReference>
<dbReference type="EMBL" id="CAJOAY010001234">
    <property type="protein sequence ID" value="CAF3814563.1"/>
    <property type="molecule type" value="Genomic_DNA"/>
</dbReference>
<evidence type="ECO:0000256" key="4">
    <source>
        <dbReference type="ARBA" id="ARBA00022843"/>
    </source>
</evidence>
<dbReference type="Gene3D" id="1.20.1310.10">
    <property type="entry name" value="Cullin Repeats"/>
    <property type="match status" value="4"/>
</dbReference>
<proteinExistence type="inferred from homology"/>
<dbReference type="FunFam" id="1.20.1310.10:FF:000002">
    <property type="entry name" value="cullin-3 isoform X1"/>
    <property type="match status" value="1"/>
</dbReference>
<feature type="domain" description="Cullin family profile" evidence="7">
    <location>
        <begin position="404"/>
        <end position="631"/>
    </location>
</feature>
<evidence type="ECO:0000313" key="8">
    <source>
        <dbReference type="EMBL" id="CAF3814563.1"/>
    </source>
</evidence>
<gene>
    <name evidence="8" type="ORF">OKA104_LOCUS19277</name>
</gene>
<dbReference type="GO" id="GO:0031625">
    <property type="term" value="F:ubiquitin protein ligase binding"/>
    <property type="evidence" value="ECO:0007669"/>
    <property type="project" value="InterPro"/>
</dbReference>
<dbReference type="InterPro" id="IPR016158">
    <property type="entry name" value="Cullin_homology"/>
</dbReference>
<dbReference type="InterPro" id="IPR001373">
    <property type="entry name" value="Cullin_N"/>
</dbReference>
<dbReference type="PANTHER" id="PTHR11932">
    <property type="entry name" value="CULLIN"/>
    <property type="match status" value="1"/>
</dbReference>
<evidence type="ECO:0000256" key="5">
    <source>
        <dbReference type="PROSITE-ProRule" id="PRU00330"/>
    </source>
</evidence>
<dbReference type="SUPFAM" id="SSF75632">
    <property type="entry name" value="Cullin homology domain"/>
    <property type="match status" value="1"/>
</dbReference>
<dbReference type="GO" id="GO:0006511">
    <property type="term" value="P:ubiquitin-dependent protein catabolic process"/>
    <property type="evidence" value="ECO:0007669"/>
    <property type="project" value="InterPro"/>
</dbReference>
<reference evidence="8" key="1">
    <citation type="submission" date="2021-02" db="EMBL/GenBank/DDBJ databases">
        <authorList>
            <person name="Nowell W R."/>
        </authorList>
    </citation>
    <scope>NUCLEOTIDE SEQUENCE</scope>
</reference>
<dbReference type="InterPro" id="IPR045093">
    <property type="entry name" value="Cullin"/>
</dbReference>
<dbReference type="InterPro" id="IPR016159">
    <property type="entry name" value="Cullin_repeat-like_dom_sf"/>
</dbReference>
<dbReference type="Pfam" id="PF26557">
    <property type="entry name" value="Cullin_AB"/>
    <property type="match status" value="1"/>
</dbReference>
<comment type="caution">
    <text evidence="8">The sequence shown here is derived from an EMBL/GenBank/DDBJ whole genome shotgun (WGS) entry which is preliminary data.</text>
</comment>
<dbReference type="Pfam" id="PF00888">
    <property type="entry name" value="Cullin"/>
    <property type="match status" value="1"/>
</dbReference>
<evidence type="ECO:0000256" key="3">
    <source>
        <dbReference type="ARBA" id="ARBA00022786"/>
    </source>
</evidence>
<comment type="similarity">
    <text evidence="1 5 6">Belongs to the cullin family.</text>
</comment>
<dbReference type="InterPro" id="IPR036317">
    <property type="entry name" value="Cullin_homology_sf"/>
</dbReference>
<dbReference type="SMART" id="SM00182">
    <property type="entry name" value="CULLIN"/>
    <property type="match status" value="1"/>
</dbReference>
<keyword evidence="3" id="KW-0833">Ubl conjugation pathway</keyword>
<name>A0A819CLX3_9BILA</name>
<evidence type="ECO:0000256" key="1">
    <source>
        <dbReference type="ARBA" id="ARBA00006019"/>
    </source>
</evidence>
<protein>
    <recommendedName>
        <fullName evidence="7">Cullin family profile domain-containing protein</fullName>
    </recommendedName>
</protein>
<sequence>MTEIHGQSANDEWWIDIKRGIDQSYQLQAMPTTAYMQLHNQVYKHCASARPLQFYPNGNMPQPDAFGGRELYNRLESQFYTHLIELRDSANDIHGDDLIRFYKTSWEKYHFSSKVINGFCHYINQYWVKRAQQDNGTNIYDIFTLSMVKWKEVICETFGTRMTRTCLDWIENERKHETIDSNPIKVVIESYIVLGDKLDNIQLGENNPRTLSVYKYYFEILFLQESKQFYICEAAKFTSADSISEYLKQVAQRLTEEEHRVKSYLHSSTLGSLLFILDDVLIRNKLDLIYAGAEILLRNDKNQDLAVLFTLISRVPGAIEKLKEIVEKHIYLTGLQAIKSIAETARTDVNVYSTKIIEIYNKYISIVHECFGGERSSFIPALDRACSKFINKNAIVEACGTSTKSAELLARYSDTVLKSKKVINDADMTKQLKEIMVVFNYIDDKDAFQNFYRRLLAERLVYELSASIDYEKMMITELKVKCGFFYTSKLQKMIEDMDIQESLRAQYRQYCVENRLRNTVNFSIVVLTTHAWPFTTVFEFTLPLELTSLWTNFTKFYRERHKNRKLTWFHQYARCELHTNFTKTKHILQVSTYQTAILLLYNDSLELTIAEIQDETKLEDEILLEIICILIQSGNRSHNETSKNSKA</sequence>
<keyword evidence="4" id="KW-0832">Ubl conjugation</keyword>
<evidence type="ECO:0000256" key="2">
    <source>
        <dbReference type="ARBA" id="ARBA00022499"/>
    </source>
</evidence>
<evidence type="ECO:0000313" key="9">
    <source>
        <dbReference type="Proteomes" id="UP000663881"/>
    </source>
</evidence>
<dbReference type="FunFam" id="1.20.1310.10:FF:000001">
    <property type="entry name" value="Cullin 3"/>
    <property type="match status" value="1"/>
</dbReference>
<evidence type="ECO:0000259" key="7">
    <source>
        <dbReference type="PROSITE" id="PS50069"/>
    </source>
</evidence>